<feature type="compositionally biased region" description="Polar residues" evidence="1">
    <location>
        <begin position="161"/>
        <end position="170"/>
    </location>
</feature>
<keyword evidence="3" id="KW-1185">Reference proteome</keyword>
<sequence length="218" mass="23883">MGIAGKNGNDVSAGLRLPIDDRSPNSKGKGIEIAAGKGGPNYVGSATGQHGLEQFRIDNLNGNYGLHSPKEKDNNNRNLLMLLQGQQTQPKKQTGVAVWIEKKESKVVEENVIASTSVVPSIATKEQPPYSKQPDNEGEVQEDGWEIPKKRHTCRVRVETKGTTSKQGQLQDDKRSEDIQGWTEQGRPSQNGQSSRDARQDSNYSEEVDLGQRLGPPI</sequence>
<comment type="caution">
    <text evidence="2">The sequence shown here is derived from an EMBL/GenBank/DDBJ whole genome shotgun (WGS) entry which is preliminary data.</text>
</comment>
<feature type="region of interest" description="Disordered" evidence="1">
    <location>
        <begin position="124"/>
        <end position="218"/>
    </location>
</feature>
<evidence type="ECO:0000256" key="1">
    <source>
        <dbReference type="SAM" id="MobiDB-lite"/>
    </source>
</evidence>
<dbReference type="EMBL" id="JABWDY010033373">
    <property type="protein sequence ID" value="KAF5183465.1"/>
    <property type="molecule type" value="Genomic_DNA"/>
</dbReference>
<gene>
    <name evidence="2" type="ORF">FRX31_026948</name>
</gene>
<evidence type="ECO:0000313" key="2">
    <source>
        <dbReference type="EMBL" id="KAF5183465.1"/>
    </source>
</evidence>
<protein>
    <submittedName>
        <fullName evidence="2">Uncharacterized protein</fullName>
    </submittedName>
</protein>
<feature type="compositionally biased region" description="Polar residues" evidence="1">
    <location>
        <begin position="182"/>
        <end position="203"/>
    </location>
</feature>
<organism evidence="2 3">
    <name type="scientific">Thalictrum thalictroides</name>
    <name type="common">Rue-anemone</name>
    <name type="synonym">Anemone thalictroides</name>
    <dbReference type="NCBI Taxonomy" id="46969"/>
    <lineage>
        <taxon>Eukaryota</taxon>
        <taxon>Viridiplantae</taxon>
        <taxon>Streptophyta</taxon>
        <taxon>Embryophyta</taxon>
        <taxon>Tracheophyta</taxon>
        <taxon>Spermatophyta</taxon>
        <taxon>Magnoliopsida</taxon>
        <taxon>Ranunculales</taxon>
        <taxon>Ranunculaceae</taxon>
        <taxon>Thalictroideae</taxon>
        <taxon>Thalictrum</taxon>
    </lineage>
</organism>
<feature type="compositionally biased region" description="Acidic residues" evidence="1">
    <location>
        <begin position="136"/>
        <end position="145"/>
    </location>
</feature>
<reference evidence="2 3" key="1">
    <citation type="submission" date="2020-06" db="EMBL/GenBank/DDBJ databases">
        <title>Transcriptomic and genomic resources for Thalictrum thalictroides and T. hernandezii: Facilitating candidate gene discovery in an emerging model plant lineage.</title>
        <authorList>
            <person name="Arias T."/>
            <person name="Riano-Pachon D.M."/>
            <person name="Di Stilio V.S."/>
        </authorList>
    </citation>
    <scope>NUCLEOTIDE SEQUENCE [LARGE SCALE GENOMIC DNA]</scope>
    <source>
        <strain evidence="3">cv. WT478/WT964</strain>
        <tissue evidence="2">Leaves</tissue>
    </source>
</reference>
<evidence type="ECO:0000313" key="3">
    <source>
        <dbReference type="Proteomes" id="UP000554482"/>
    </source>
</evidence>
<dbReference type="AlphaFoldDB" id="A0A7J6VGZ2"/>
<accession>A0A7J6VGZ2</accession>
<feature type="region of interest" description="Disordered" evidence="1">
    <location>
        <begin position="1"/>
        <end position="47"/>
    </location>
</feature>
<dbReference type="Proteomes" id="UP000554482">
    <property type="component" value="Unassembled WGS sequence"/>
</dbReference>
<name>A0A7J6VGZ2_THATH</name>
<proteinExistence type="predicted"/>